<dbReference type="EMBL" id="LR216287">
    <property type="protein sequence ID" value="VFJ14392.1"/>
    <property type="molecule type" value="Genomic_DNA"/>
</dbReference>
<name>A0A484IFI4_9ARCH</name>
<keyword evidence="3" id="KW-1185">Reference proteome</keyword>
<evidence type="ECO:0000313" key="2">
    <source>
        <dbReference type="EMBL" id="VFJ14392.1"/>
    </source>
</evidence>
<protein>
    <submittedName>
        <fullName evidence="2">Uncharacterized protein</fullName>
    </submittedName>
</protein>
<evidence type="ECO:0000256" key="1">
    <source>
        <dbReference type="SAM" id="MobiDB-lite"/>
    </source>
</evidence>
<reference evidence="2 3" key="1">
    <citation type="submission" date="2019-02" db="EMBL/GenBank/DDBJ databases">
        <authorList>
            <person name="Lehtovirta-Morley E L."/>
        </authorList>
    </citation>
    <scope>NUCLEOTIDE SEQUENCE [LARGE SCALE GENOMIC DNA]</scope>
    <source>
        <strain evidence="2">NFRAN1</strain>
    </source>
</reference>
<feature type="compositionally biased region" description="Basic and acidic residues" evidence="1">
    <location>
        <begin position="29"/>
        <end position="39"/>
    </location>
</feature>
<dbReference type="RefSeq" id="WP_134484615.1">
    <property type="nucleotide sequence ID" value="NZ_LR216287.1"/>
</dbReference>
<dbReference type="AlphaFoldDB" id="A0A484IFI4"/>
<proteinExistence type="predicted"/>
<dbReference type="Proteomes" id="UP000294299">
    <property type="component" value="Chromosome NFRAN"/>
</dbReference>
<feature type="region of interest" description="Disordered" evidence="1">
    <location>
        <begin position="21"/>
        <end position="46"/>
    </location>
</feature>
<gene>
    <name evidence="2" type="ORF">NFRAN_2070</name>
</gene>
<organism evidence="2 3">
    <name type="scientific">Candidatus Nitrosocosmicus franklandianus</name>
    <dbReference type="NCBI Taxonomy" id="1798806"/>
    <lineage>
        <taxon>Archaea</taxon>
        <taxon>Nitrososphaerota</taxon>
        <taxon>Nitrososphaeria</taxon>
        <taxon>Nitrososphaerales</taxon>
        <taxon>Nitrososphaeraceae</taxon>
        <taxon>Candidatus Nitrosocosmicus</taxon>
    </lineage>
</organism>
<accession>A0A484IFI4</accession>
<dbReference type="KEGG" id="nfn:NFRAN_2070"/>
<sequence length="63" mass="7098">MITKSNIEEWTNYICGKVRKNNTTISPSREGEGRGRGDVNKSTNEQKIFVDNKGLLADHNNMS</sequence>
<evidence type="ECO:0000313" key="3">
    <source>
        <dbReference type="Proteomes" id="UP000294299"/>
    </source>
</evidence>
<dbReference type="GeneID" id="39421347"/>